<dbReference type="GO" id="GO:0070161">
    <property type="term" value="C:anchoring junction"/>
    <property type="evidence" value="ECO:0007669"/>
    <property type="project" value="UniProtKB-SubCell"/>
</dbReference>
<reference evidence="17" key="1">
    <citation type="submission" date="2015-01" db="EMBL/GenBank/DDBJ databases">
        <title>Transcriptome Assembly of Fopius arisanus.</title>
        <authorList>
            <person name="Geib S."/>
        </authorList>
    </citation>
    <scope>NUCLEOTIDE SEQUENCE</scope>
</reference>
<evidence type="ECO:0000256" key="1">
    <source>
        <dbReference type="ARBA" id="ARBA00004184"/>
    </source>
</evidence>
<dbReference type="PANTHER" id="PTHR10554:SF12">
    <property type="entry name" value="IP02644P"/>
    <property type="match status" value="1"/>
</dbReference>
<dbReference type="InterPro" id="IPR015482">
    <property type="entry name" value="Syntrophin"/>
</dbReference>
<dbReference type="Pfam" id="PF23012">
    <property type="entry name" value="Syntrophin_4th"/>
    <property type="match status" value="1"/>
</dbReference>
<dbReference type="InterPro" id="IPR041428">
    <property type="entry name" value="PHsplit_syntrophin"/>
</dbReference>
<dbReference type="EMBL" id="GBYB01008861">
    <property type="protein sequence ID" value="JAG78628.1"/>
    <property type="molecule type" value="Transcribed_RNA"/>
</dbReference>
<keyword evidence="15" id="KW-0732">Signal</keyword>
<comment type="subcellular location">
    <subcellularLocation>
        <location evidence="3">Cell junction</location>
    </subcellularLocation>
    <subcellularLocation>
        <location evidence="2">Cytoplasm</location>
        <location evidence="2">Cytoskeleton</location>
    </subcellularLocation>
    <subcellularLocation>
        <location evidence="1">Endomembrane system</location>
        <topology evidence="1">Peripheral membrane protein</topology>
    </subcellularLocation>
</comment>
<evidence type="ECO:0000256" key="6">
    <source>
        <dbReference type="ARBA" id="ARBA00022553"/>
    </source>
</evidence>
<evidence type="ECO:0000256" key="5">
    <source>
        <dbReference type="ARBA" id="ARBA00022490"/>
    </source>
</evidence>
<gene>
    <name evidence="17" type="primary">SNTB1_2</name>
    <name evidence="17" type="ORF">g.18225</name>
</gene>
<dbReference type="Pfam" id="PF00595">
    <property type="entry name" value="PDZ"/>
    <property type="match status" value="1"/>
</dbReference>
<keyword evidence="10" id="KW-0965">Cell junction</keyword>
<keyword evidence="11" id="KW-0472">Membrane</keyword>
<dbReference type="PROSITE" id="PS50106">
    <property type="entry name" value="PDZ"/>
    <property type="match status" value="1"/>
</dbReference>
<dbReference type="GO" id="GO:0016010">
    <property type="term" value="C:dystrophin-associated glycoprotein complex"/>
    <property type="evidence" value="ECO:0007669"/>
    <property type="project" value="TreeGrafter"/>
</dbReference>
<evidence type="ECO:0000313" key="17">
    <source>
        <dbReference type="EMBL" id="JAG78628.1"/>
    </source>
</evidence>
<dbReference type="GO" id="GO:0003779">
    <property type="term" value="F:actin binding"/>
    <property type="evidence" value="ECO:0007669"/>
    <property type="project" value="UniProtKB-KW"/>
</dbReference>
<evidence type="ECO:0000256" key="15">
    <source>
        <dbReference type="SAM" id="SignalP"/>
    </source>
</evidence>
<keyword evidence="7" id="KW-0677">Repeat</keyword>
<evidence type="ECO:0000259" key="16">
    <source>
        <dbReference type="PROSITE" id="PS50106"/>
    </source>
</evidence>
<evidence type="ECO:0000256" key="2">
    <source>
        <dbReference type="ARBA" id="ARBA00004245"/>
    </source>
</evidence>
<dbReference type="SUPFAM" id="SSF50156">
    <property type="entry name" value="PDZ domain-like"/>
    <property type="match status" value="1"/>
</dbReference>
<feature type="domain" description="PDZ" evidence="16">
    <location>
        <begin position="195"/>
        <end position="278"/>
    </location>
</feature>
<proteinExistence type="inferred from homology"/>
<feature type="region of interest" description="Disordered" evidence="14">
    <location>
        <begin position="95"/>
        <end position="126"/>
    </location>
</feature>
<dbReference type="Gene3D" id="2.30.29.30">
    <property type="entry name" value="Pleckstrin-homology domain (PH domain)/Phosphotyrosine-binding domain (PTB)"/>
    <property type="match status" value="1"/>
</dbReference>
<dbReference type="CDD" id="cd06801">
    <property type="entry name" value="PDZ_syntrophin-like"/>
    <property type="match status" value="1"/>
</dbReference>
<dbReference type="InterPro" id="IPR001849">
    <property type="entry name" value="PH_domain"/>
</dbReference>
<feature type="chain" id="PRO_5002202137" evidence="15">
    <location>
        <begin position="24"/>
        <end position="647"/>
    </location>
</feature>
<evidence type="ECO:0000256" key="8">
    <source>
        <dbReference type="ARBA" id="ARBA00022837"/>
    </source>
</evidence>
<comment type="similarity">
    <text evidence="4">Belongs to the syntrophin family.</text>
</comment>
<dbReference type="SUPFAM" id="SSF50729">
    <property type="entry name" value="PH domain-like"/>
    <property type="match status" value="1"/>
</dbReference>
<evidence type="ECO:0000256" key="10">
    <source>
        <dbReference type="ARBA" id="ARBA00022949"/>
    </source>
</evidence>
<evidence type="ECO:0000256" key="4">
    <source>
        <dbReference type="ARBA" id="ARBA00010798"/>
    </source>
</evidence>
<dbReference type="GO" id="GO:0005856">
    <property type="term" value="C:cytoskeleton"/>
    <property type="evidence" value="ECO:0007669"/>
    <property type="project" value="UniProtKB-SubCell"/>
</dbReference>
<feature type="compositionally biased region" description="Low complexity" evidence="14">
    <location>
        <begin position="101"/>
        <end position="123"/>
    </location>
</feature>
<evidence type="ECO:0000256" key="14">
    <source>
        <dbReference type="SAM" id="MobiDB-lite"/>
    </source>
</evidence>
<dbReference type="InterPro" id="IPR055108">
    <property type="entry name" value="Syntrophin_4th"/>
</dbReference>
<feature type="non-terminal residue" evidence="17">
    <location>
        <position position="1"/>
    </location>
</feature>
<protein>
    <submittedName>
        <fullName evidence="17">SNTB1_2 protein</fullName>
    </submittedName>
</protein>
<keyword evidence="5" id="KW-0963">Cytoplasm</keyword>
<dbReference type="FunFam" id="2.30.42.10:FF:000052">
    <property type="entry name" value="Syntrophin beta 1"/>
    <property type="match status" value="1"/>
</dbReference>
<dbReference type="SMART" id="SM00228">
    <property type="entry name" value="PDZ"/>
    <property type="match status" value="1"/>
</dbReference>
<keyword evidence="12" id="KW-0009">Actin-binding</keyword>
<evidence type="ECO:0000256" key="11">
    <source>
        <dbReference type="ARBA" id="ARBA00023136"/>
    </source>
</evidence>
<dbReference type="SMART" id="SM00233">
    <property type="entry name" value="PH"/>
    <property type="match status" value="2"/>
</dbReference>
<evidence type="ECO:0000256" key="12">
    <source>
        <dbReference type="ARBA" id="ARBA00023203"/>
    </source>
</evidence>
<accession>A0A0C9RNZ2</accession>
<evidence type="ECO:0000256" key="7">
    <source>
        <dbReference type="ARBA" id="ARBA00022737"/>
    </source>
</evidence>
<dbReference type="InterPro" id="IPR001478">
    <property type="entry name" value="PDZ"/>
</dbReference>
<evidence type="ECO:0000256" key="13">
    <source>
        <dbReference type="ARBA" id="ARBA00023212"/>
    </source>
</evidence>
<dbReference type="InterPro" id="IPR011993">
    <property type="entry name" value="PH-like_dom_sf"/>
</dbReference>
<evidence type="ECO:0000256" key="9">
    <source>
        <dbReference type="ARBA" id="ARBA00022860"/>
    </source>
</evidence>
<dbReference type="Pfam" id="PF18012">
    <property type="entry name" value="PH_17"/>
    <property type="match status" value="1"/>
</dbReference>
<keyword evidence="13" id="KW-0206">Cytoskeleton</keyword>
<evidence type="ECO:0000256" key="3">
    <source>
        <dbReference type="ARBA" id="ARBA00004282"/>
    </source>
</evidence>
<dbReference type="PANTHER" id="PTHR10554">
    <property type="entry name" value="SYNTROPHIN"/>
    <property type="match status" value="1"/>
</dbReference>
<dbReference type="GO" id="GO:0005516">
    <property type="term" value="F:calmodulin binding"/>
    <property type="evidence" value="ECO:0007669"/>
    <property type="project" value="UniProtKB-KW"/>
</dbReference>
<dbReference type="GO" id="GO:0012505">
    <property type="term" value="C:endomembrane system"/>
    <property type="evidence" value="ECO:0007669"/>
    <property type="project" value="UniProtKB-SubCell"/>
</dbReference>
<dbReference type="GO" id="GO:0005198">
    <property type="term" value="F:structural molecule activity"/>
    <property type="evidence" value="ECO:0007669"/>
    <property type="project" value="InterPro"/>
</dbReference>
<keyword evidence="6" id="KW-0597">Phosphoprotein</keyword>
<keyword evidence="9" id="KW-0112">Calmodulin-binding</keyword>
<sequence>STITCPRLDRSLFSVLLLVITRALKKLRAIIYTEAFVIPRKKNLRRQLCLERRIREKLAPKDHAAQIKSRAACEEIEMVELSGSGQPGVMQVGQMNTSGMSSLTSAPTLSSSSSSTAASSSTSGRAGVLETQVRGQWYRVFVSLEDDYLSISLDESCENILTGNGGPLNGNINNNNIDSLNDPDVPDSVANQKRIVRVVKSDNNGLGISIKGGKENKMPILISKIFKGMAADATEQLYVGDAILAVNGEDLCEATHDEAVKALKRAGKVVELEVKYLREVTPYFRKASIIQEVGWELQRGFLSATPPPPKSPPRADTRYLPLQLCRLTRAHPSSDPEGRILELHSPDGVHECWLRASDNAEANVWFNALHSALAALTLKALRLASALPDPPQLQHIGWLARRHCVQNGRASSESSEDGAGSSASMSRGAGSSYGCAGGWRSVFGAVSGRELRLYECAPWSPEAWASPSITCPLIATRLVSSPTRNSEASSSNSTLHGATFAVRVGTIDGVITHHLRAETRRDLAAWARAIVQGCHTAAQSMREYTVRCLWQSRPCQLIVNHEEGFMLYAANTRGVNGVSPGSPPAPLWKRSFDKLRMSADDGARLLWLDFGGDDGEMVSFLFQNHDNFGHFIQCAKHKLCNLLKLSR</sequence>
<dbReference type="Gene3D" id="2.30.42.10">
    <property type="match status" value="1"/>
</dbReference>
<feature type="signal peptide" evidence="15">
    <location>
        <begin position="1"/>
        <end position="23"/>
    </location>
</feature>
<organism evidence="17">
    <name type="scientific">Fopius arisanus</name>
    <dbReference type="NCBI Taxonomy" id="64838"/>
    <lineage>
        <taxon>Eukaryota</taxon>
        <taxon>Metazoa</taxon>
        <taxon>Ecdysozoa</taxon>
        <taxon>Arthropoda</taxon>
        <taxon>Hexapoda</taxon>
        <taxon>Insecta</taxon>
        <taxon>Pterygota</taxon>
        <taxon>Neoptera</taxon>
        <taxon>Endopterygota</taxon>
        <taxon>Hymenoptera</taxon>
        <taxon>Apocrita</taxon>
        <taxon>Ichneumonoidea</taxon>
        <taxon>Braconidae</taxon>
        <taxon>Opiinae</taxon>
        <taxon>Fopius</taxon>
    </lineage>
</organism>
<dbReference type="InterPro" id="IPR036034">
    <property type="entry name" value="PDZ_sf"/>
</dbReference>
<name>A0A0C9RNZ2_9HYME</name>
<keyword evidence="8" id="KW-0106">Calcium</keyword>
<dbReference type="AlphaFoldDB" id="A0A0C9RNZ2"/>